<dbReference type="AlphaFoldDB" id="A0A8H3FEU1"/>
<evidence type="ECO:0000256" key="1">
    <source>
        <dbReference type="SAM" id="MobiDB-lite"/>
    </source>
</evidence>
<dbReference type="FunFam" id="3.40.50.1820:FF:000193">
    <property type="entry name" value="Ab-hydrolase associated lipase"/>
    <property type="match status" value="1"/>
</dbReference>
<reference evidence="4" key="1">
    <citation type="submission" date="2021-03" db="EMBL/GenBank/DDBJ databases">
        <authorList>
            <person name="Tagirdzhanova G."/>
        </authorList>
    </citation>
    <scope>NUCLEOTIDE SEQUENCE</scope>
</reference>
<evidence type="ECO:0000259" key="3">
    <source>
        <dbReference type="Pfam" id="PF04083"/>
    </source>
</evidence>
<proteinExistence type="predicted"/>
<dbReference type="InterPro" id="IPR029058">
    <property type="entry name" value="AB_hydrolase_fold"/>
</dbReference>
<accession>A0A8H3FEU1</accession>
<evidence type="ECO:0000256" key="2">
    <source>
        <dbReference type="SAM" id="Phobius"/>
    </source>
</evidence>
<feature type="transmembrane region" description="Helical" evidence="2">
    <location>
        <begin position="156"/>
        <end position="179"/>
    </location>
</feature>
<keyword evidence="2" id="KW-1133">Transmembrane helix</keyword>
<dbReference type="Proteomes" id="UP000664521">
    <property type="component" value="Unassembled WGS sequence"/>
</dbReference>
<dbReference type="GO" id="GO:0006629">
    <property type="term" value="P:lipid metabolic process"/>
    <property type="evidence" value="ECO:0007669"/>
    <property type="project" value="InterPro"/>
</dbReference>
<evidence type="ECO:0000313" key="4">
    <source>
        <dbReference type="EMBL" id="CAF9921407.1"/>
    </source>
</evidence>
<keyword evidence="5" id="KW-1185">Reference proteome</keyword>
<keyword evidence="2" id="KW-0472">Membrane</keyword>
<feature type="compositionally biased region" description="Acidic residues" evidence="1">
    <location>
        <begin position="575"/>
        <end position="587"/>
    </location>
</feature>
<dbReference type="InterPro" id="IPR006693">
    <property type="entry name" value="AB_hydrolase_lipase"/>
</dbReference>
<dbReference type="OrthoDB" id="6130531at2759"/>
<feature type="domain" description="Partial AB-hydrolase lipase" evidence="3">
    <location>
        <begin position="256"/>
        <end position="360"/>
    </location>
</feature>
<dbReference type="PANTHER" id="PTHR11005">
    <property type="entry name" value="LYSOSOMAL ACID LIPASE-RELATED"/>
    <property type="match status" value="1"/>
</dbReference>
<feature type="region of interest" description="Disordered" evidence="1">
    <location>
        <begin position="573"/>
        <end position="606"/>
    </location>
</feature>
<evidence type="ECO:0000313" key="5">
    <source>
        <dbReference type="Proteomes" id="UP000664521"/>
    </source>
</evidence>
<dbReference type="Pfam" id="PF04083">
    <property type="entry name" value="Abhydro_lipase"/>
    <property type="match status" value="1"/>
</dbReference>
<protein>
    <recommendedName>
        <fullName evidence="3">Partial AB-hydrolase lipase domain-containing protein</fullName>
    </recommendedName>
</protein>
<feature type="region of interest" description="Disordered" evidence="1">
    <location>
        <begin position="203"/>
        <end position="223"/>
    </location>
</feature>
<sequence>MAHDDASSRAKAAVRYAKHAEKLSLLPQDAPIEDRGPTAAVQAKFITPQDPVIETSDGGRLPTVPLAEAVELNRLKQEAQSPGSTEERQAIFTVTDDEEVKSLDGHGSQQSEQTEAPLRTADVPPRTNPLFPELPLYGPPSIPRNIQSWAFRASSAGLSLAFLGVIILGSAFTSIPLMIKHIGIRLSFRDPDARRPFFEEEKKRQKMRQGQNKAWKQKQRLGRSATNARFGNEENGHCNEYEPTEGGRDPLICDAAYYARRVGLDIEEFKVQTEDGFIIDLWHVYNPQEYTPTSVEHRDYMKPEVGPIIDSGSATSQDSSDSSKSFFRESYGMRFRSGKPGYPVLMIHGLLQSSGAYCTNDDDSLAFFLCKSGYDVWLGNNRCGFKPRHKLLTYADPRMWTWNIRQMGVMDLPAFVSRVLLETGFEKLGLVCHSQGTTQTFVALAKGQRPDLGNKISVFCALAPAVYAGPLVGKMYFKFMRIISPGMFRMMFGIHAFIPFMNTMHSWLPGRLYGALGYRVFSFLFNWTDDRWDQGLRNRMFQFAPVYVSAECMRWWLGRECFARQRCILATRTENEEEDEEDEEEDWGLPAESHHTNSPPAGNMERGSRAWYDEQVPPFALWVAGADKLVDGRRLLRRLERGREPHVQVVHSKIIENYEHLDVIWAIDCLDQVGKEMREILWKTAAAEARRNCRVPKECEDLEI</sequence>
<dbReference type="Gene3D" id="3.40.50.1820">
    <property type="entry name" value="alpha/beta hydrolase"/>
    <property type="match status" value="1"/>
</dbReference>
<dbReference type="EMBL" id="CAJPDS010000028">
    <property type="protein sequence ID" value="CAF9921407.1"/>
    <property type="molecule type" value="Genomic_DNA"/>
</dbReference>
<keyword evidence="2" id="KW-0812">Transmembrane</keyword>
<feature type="region of interest" description="Disordered" evidence="1">
    <location>
        <begin position="97"/>
        <end position="125"/>
    </location>
</feature>
<comment type="caution">
    <text evidence="4">The sequence shown here is derived from an EMBL/GenBank/DDBJ whole genome shotgun (WGS) entry which is preliminary data.</text>
</comment>
<dbReference type="SUPFAM" id="SSF53474">
    <property type="entry name" value="alpha/beta-Hydrolases"/>
    <property type="match status" value="1"/>
</dbReference>
<gene>
    <name evidence="4" type="ORF">HETSPECPRED_004528</name>
</gene>
<name>A0A8H3FEU1_9LECA</name>
<organism evidence="4 5">
    <name type="scientific">Heterodermia speciosa</name>
    <dbReference type="NCBI Taxonomy" id="116794"/>
    <lineage>
        <taxon>Eukaryota</taxon>
        <taxon>Fungi</taxon>
        <taxon>Dikarya</taxon>
        <taxon>Ascomycota</taxon>
        <taxon>Pezizomycotina</taxon>
        <taxon>Lecanoromycetes</taxon>
        <taxon>OSLEUM clade</taxon>
        <taxon>Lecanoromycetidae</taxon>
        <taxon>Caliciales</taxon>
        <taxon>Physciaceae</taxon>
        <taxon>Heterodermia</taxon>
    </lineage>
</organism>